<comment type="caution">
    <text evidence="1">The sequence shown here is derived from an EMBL/GenBank/DDBJ whole genome shotgun (WGS) entry which is preliminary data.</text>
</comment>
<dbReference type="AlphaFoldDB" id="A0ABD1YTY7"/>
<reference evidence="1 2" key="1">
    <citation type="submission" date="2024-09" db="EMBL/GenBank/DDBJ databases">
        <title>Chromosome-scale assembly of Riccia fluitans.</title>
        <authorList>
            <person name="Paukszto L."/>
            <person name="Sawicki J."/>
            <person name="Karawczyk K."/>
            <person name="Piernik-Szablinska J."/>
            <person name="Szczecinska M."/>
            <person name="Mazdziarz M."/>
        </authorList>
    </citation>
    <scope>NUCLEOTIDE SEQUENCE [LARGE SCALE GENOMIC DNA]</scope>
    <source>
        <strain evidence="1">Rf_01</strain>
        <tissue evidence="1">Aerial parts of the thallus</tissue>
    </source>
</reference>
<dbReference type="EMBL" id="JBHFFA010000003">
    <property type="protein sequence ID" value="KAL2634232.1"/>
    <property type="molecule type" value="Genomic_DNA"/>
</dbReference>
<sequence>MMTGSIGVHELTLIAELLQTTFRIPVGEEASLRGQIEVLQVEIVAQKEETAILQAEVARLRPWVEGDAEIRAQTAALEADLVAARGDHN</sequence>
<dbReference type="Proteomes" id="UP001605036">
    <property type="component" value="Unassembled WGS sequence"/>
</dbReference>
<keyword evidence="2" id="KW-1185">Reference proteome</keyword>
<evidence type="ECO:0000313" key="2">
    <source>
        <dbReference type="Proteomes" id="UP001605036"/>
    </source>
</evidence>
<evidence type="ECO:0000313" key="1">
    <source>
        <dbReference type="EMBL" id="KAL2634232.1"/>
    </source>
</evidence>
<accession>A0ABD1YTY7</accession>
<name>A0ABD1YTY7_9MARC</name>
<protein>
    <submittedName>
        <fullName evidence="1">Uncharacterized protein</fullName>
    </submittedName>
</protein>
<organism evidence="1 2">
    <name type="scientific">Riccia fluitans</name>
    <dbReference type="NCBI Taxonomy" id="41844"/>
    <lineage>
        <taxon>Eukaryota</taxon>
        <taxon>Viridiplantae</taxon>
        <taxon>Streptophyta</taxon>
        <taxon>Embryophyta</taxon>
        <taxon>Marchantiophyta</taxon>
        <taxon>Marchantiopsida</taxon>
        <taxon>Marchantiidae</taxon>
        <taxon>Marchantiales</taxon>
        <taxon>Ricciaceae</taxon>
        <taxon>Riccia</taxon>
    </lineage>
</organism>
<proteinExistence type="predicted"/>
<gene>
    <name evidence="1" type="ORF">R1flu_005711</name>
</gene>